<dbReference type="AlphaFoldDB" id="A0A916YA55"/>
<organism evidence="2 3">
    <name type="scientific">Croceicoccus pelagius</name>
    <dbReference type="NCBI Taxonomy" id="1703341"/>
    <lineage>
        <taxon>Bacteria</taxon>
        <taxon>Pseudomonadati</taxon>
        <taxon>Pseudomonadota</taxon>
        <taxon>Alphaproteobacteria</taxon>
        <taxon>Sphingomonadales</taxon>
        <taxon>Erythrobacteraceae</taxon>
        <taxon>Croceicoccus</taxon>
    </lineage>
</organism>
<feature type="region of interest" description="Disordered" evidence="1">
    <location>
        <begin position="50"/>
        <end position="69"/>
    </location>
</feature>
<dbReference type="Proteomes" id="UP000598997">
    <property type="component" value="Unassembled WGS sequence"/>
</dbReference>
<evidence type="ECO:0000313" key="2">
    <source>
        <dbReference type="EMBL" id="GGD37247.1"/>
    </source>
</evidence>
<gene>
    <name evidence="2" type="ORF">GCM10010989_09250</name>
</gene>
<keyword evidence="3" id="KW-1185">Reference proteome</keyword>
<comment type="caution">
    <text evidence="2">The sequence shown here is derived from an EMBL/GenBank/DDBJ whole genome shotgun (WGS) entry which is preliminary data.</text>
</comment>
<protein>
    <submittedName>
        <fullName evidence="2">Uncharacterized protein</fullName>
    </submittedName>
</protein>
<proteinExistence type="predicted"/>
<evidence type="ECO:0000313" key="3">
    <source>
        <dbReference type="Proteomes" id="UP000598997"/>
    </source>
</evidence>
<sequence length="69" mass="7522">MYGKASFAEDHHLVMVQGRQRFLPGNAGCNVAARGREFLGLDISAIDPDEQPGVGKVQLAPQVMQNRMP</sequence>
<reference evidence="2 3" key="1">
    <citation type="journal article" date="2014" name="Int. J. Syst. Evol. Microbiol.">
        <title>Complete genome sequence of Corynebacterium casei LMG S-19264T (=DSM 44701T), isolated from a smear-ripened cheese.</title>
        <authorList>
            <consortium name="US DOE Joint Genome Institute (JGI-PGF)"/>
            <person name="Walter F."/>
            <person name="Albersmeier A."/>
            <person name="Kalinowski J."/>
            <person name="Ruckert C."/>
        </authorList>
    </citation>
    <scope>NUCLEOTIDE SEQUENCE [LARGE SCALE GENOMIC DNA]</scope>
    <source>
        <strain evidence="2 3">CGMCC 1.15358</strain>
    </source>
</reference>
<dbReference type="EMBL" id="BMIO01000002">
    <property type="protein sequence ID" value="GGD37247.1"/>
    <property type="molecule type" value="Genomic_DNA"/>
</dbReference>
<evidence type="ECO:0000256" key="1">
    <source>
        <dbReference type="SAM" id="MobiDB-lite"/>
    </source>
</evidence>
<accession>A0A916YA55</accession>
<name>A0A916YA55_9SPHN</name>